<keyword evidence="1" id="KW-0472">Membrane</keyword>
<sequence>MESKDEIIQVIKNNVPSYQTDKLVKLYMSDADESDYYNLAKKFLGESTDNGSWIATGTSSFGVEKKSFFTCLKNEVYLLFCSDDEKYSEYRKKIDSNIDKAVGAAVVAIATTLNISTGLIAGAVTCLVLCIYKLTKNAWCEANKPVASSEG</sequence>
<evidence type="ECO:0000313" key="3">
    <source>
        <dbReference type="EMBL" id="HAE1120279.1"/>
    </source>
</evidence>
<comment type="caution">
    <text evidence="2">The sequence shown here is derived from an EMBL/GenBank/DDBJ whole genome shotgun (WGS) entry which is preliminary data.</text>
</comment>
<name>A0A724MKZ4_SALEN</name>
<feature type="transmembrane region" description="Helical" evidence="1">
    <location>
        <begin position="101"/>
        <end position="134"/>
    </location>
</feature>
<dbReference type="AlphaFoldDB" id="A0A724MKZ4"/>
<keyword evidence="1" id="KW-1133">Transmembrane helix</keyword>
<protein>
    <submittedName>
        <fullName evidence="2">Uncharacterized protein</fullName>
    </submittedName>
</protein>
<proteinExistence type="predicted"/>
<dbReference type="EMBL" id="DAAQPE010000048">
    <property type="protein sequence ID" value="HAE0300896.1"/>
    <property type="molecule type" value="Genomic_DNA"/>
</dbReference>
<organism evidence="2">
    <name type="scientific">Salmonella enteritidis</name>
    <dbReference type="NCBI Taxonomy" id="149539"/>
    <lineage>
        <taxon>Bacteria</taxon>
        <taxon>Pseudomonadati</taxon>
        <taxon>Pseudomonadota</taxon>
        <taxon>Gammaproteobacteria</taxon>
        <taxon>Enterobacterales</taxon>
        <taxon>Enterobacteriaceae</taxon>
        <taxon>Salmonella</taxon>
    </lineage>
</organism>
<reference evidence="2" key="1">
    <citation type="journal article" date="2018" name="Genome Biol.">
        <title>SKESA: strategic k-mer extension for scrupulous assemblies.</title>
        <authorList>
            <person name="Souvorov A."/>
            <person name="Agarwala R."/>
            <person name="Lipman D.J."/>
        </authorList>
    </citation>
    <scope>NUCLEOTIDE SEQUENCE</scope>
    <source>
        <strain evidence="3">ILBSalm5409942</strain>
        <strain evidence="2">ILBSalm5409943</strain>
    </source>
</reference>
<evidence type="ECO:0000256" key="1">
    <source>
        <dbReference type="SAM" id="Phobius"/>
    </source>
</evidence>
<dbReference type="EMBL" id="DAAQWD010000039">
    <property type="protein sequence ID" value="HAE1120279.1"/>
    <property type="molecule type" value="Genomic_DNA"/>
</dbReference>
<reference evidence="2" key="2">
    <citation type="submission" date="2019-01" db="EMBL/GenBank/DDBJ databases">
        <authorList>
            <consortium name="NCBI Pathogen Detection Project"/>
        </authorList>
    </citation>
    <scope>NUCLEOTIDE SEQUENCE</scope>
    <source>
        <strain evidence="3">ILBSalm5409942</strain>
        <strain evidence="2">ILBSalm5409943</strain>
    </source>
</reference>
<gene>
    <name evidence="2" type="ORF">G2681_23820</name>
    <name evidence="3" type="ORF">G2729_23790</name>
</gene>
<keyword evidence="1" id="KW-0812">Transmembrane</keyword>
<accession>A0A724MKZ4</accession>
<evidence type="ECO:0000313" key="2">
    <source>
        <dbReference type="EMBL" id="HAE0300896.1"/>
    </source>
</evidence>